<feature type="active site" description="Charge relay system" evidence="10 11">
    <location>
        <position position="379"/>
    </location>
</feature>
<dbReference type="Pfam" id="PF00082">
    <property type="entry name" value="Peptidase_S8"/>
    <property type="match status" value="1"/>
</dbReference>
<dbReference type="PANTHER" id="PTHR42884">
    <property type="entry name" value="PROPROTEIN CONVERTASE SUBTILISIN/KEXIN-RELATED"/>
    <property type="match status" value="1"/>
</dbReference>
<keyword evidence="2 11" id="KW-0645">Protease</keyword>
<feature type="active site" description="Charge relay system" evidence="10 11">
    <location>
        <position position="206"/>
    </location>
</feature>
<feature type="domain" description="P/Homo B" evidence="13">
    <location>
        <begin position="454"/>
        <end position="586"/>
    </location>
</feature>
<dbReference type="GO" id="GO:0007160">
    <property type="term" value="P:cell-matrix adhesion"/>
    <property type="evidence" value="ECO:0007669"/>
    <property type="project" value="InterPro"/>
</dbReference>
<evidence type="ECO:0000256" key="8">
    <source>
        <dbReference type="ARBA" id="ARBA00023145"/>
    </source>
</evidence>
<evidence type="ECO:0000256" key="9">
    <source>
        <dbReference type="ARBA" id="ARBA00023180"/>
    </source>
</evidence>
<dbReference type="CDD" id="cd00064">
    <property type="entry name" value="FU"/>
    <property type="match status" value="1"/>
</dbReference>
<dbReference type="PRINTS" id="PR00723">
    <property type="entry name" value="SUBTILISIN"/>
</dbReference>
<dbReference type="SUPFAM" id="SSF52743">
    <property type="entry name" value="Subtilisin-like"/>
    <property type="match status" value="1"/>
</dbReference>
<dbReference type="SUPFAM" id="SSF54897">
    <property type="entry name" value="Protease propeptides/inhibitors"/>
    <property type="match status" value="1"/>
</dbReference>
<dbReference type="Pfam" id="PF16470">
    <property type="entry name" value="S8_pro-domain"/>
    <property type="match status" value="1"/>
</dbReference>
<dbReference type="Pfam" id="PF06119">
    <property type="entry name" value="NIDO"/>
    <property type="match status" value="1"/>
</dbReference>
<proteinExistence type="inferred from homology"/>
<dbReference type="PROSITE" id="PS00137">
    <property type="entry name" value="SUBTILASE_HIS"/>
    <property type="match status" value="1"/>
</dbReference>
<keyword evidence="3" id="KW-0165">Cleavage on pair of basic residues</keyword>
<keyword evidence="5 11" id="KW-0378">Hydrolase</keyword>
<keyword evidence="7" id="KW-0106">Calcium</keyword>
<dbReference type="InterPro" id="IPR009030">
    <property type="entry name" value="Growth_fac_rcpt_cys_sf"/>
</dbReference>
<dbReference type="InterPro" id="IPR006212">
    <property type="entry name" value="Furin_repeat"/>
</dbReference>
<dbReference type="PROSITE" id="PS00136">
    <property type="entry name" value="SUBTILASE_ASP"/>
    <property type="match status" value="1"/>
</dbReference>
<evidence type="ECO:0000313" key="15">
    <source>
        <dbReference type="Proteomes" id="UP001174909"/>
    </source>
</evidence>
<dbReference type="EMBL" id="CASHTH010002302">
    <property type="protein sequence ID" value="CAI8027852.1"/>
    <property type="molecule type" value="Genomic_DNA"/>
</dbReference>
<reference evidence="14" key="1">
    <citation type="submission" date="2023-03" db="EMBL/GenBank/DDBJ databases">
        <authorList>
            <person name="Steffen K."/>
            <person name="Cardenas P."/>
        </authorList>
    </citation>
    <scope>NUCLEOTIDE SEQUENCE</scope>
</reference>
<dbReference type="SUPFAM" id="SSF49785">
    <property type="entry name" value="Galactose-binding domain-like"/>
    <property type="match status" value="1"/>
</dbReference>
<evidence type="ECO:0000256" key="6">
    <source>
        <dbReference type="ARBA" id="ARBA00022825"/>
    </source>
</evidence>
<dbReference type="GO" id="GO:0016485">
    <property type="term" value="P:protein processing"/>
    <property type="evidence" value="ECO:0007669"/>
    <property type="project" value="TreeGrafter"/>
</dbReference>
<dbReference type="InterPro" id="IPR023828">
    <property type="entry name" value="Peptidase_S8_Ser-AS"/>
</dbReference>
<dbReference type="SMART" id="SM00261">
    <property type="entry name" value="FU"/>
    <property type="match status" value="1"/>
</dbReference>
<protein>
    <submittedName>
        <fullName evidence="14">Furin</fullName>
    </submittedName>
</protein>
<dbReference type="SUPFAM" id="SSF57184">
    <property type="entry name" value="Growth factor receptor domain"/>
    <property type="match status" value="1"/>
</dbReference>
<gene>
    <name evidence="14" type="ORF">GBAR_LOCUS15862</name>
</gene>
<dbReference type="GO" id="GO:0000139">
    <property type="term" value="C:Golgi membrane"/>
    <property type="evidence" value="ECO:0007669"/>
    <property type="project" value="TreeGrafter"/>
</dbReference>
<dbReference type="GO" id="GO:0004252">
    <property type="term" value="F:serine-type endopeptidase activity"/>
    <property type="evidence" value="ECO:0007669"/>
    <property type="project" value="UniProtKB-UniRule"/>
</dbReference>
<accession>A0AA35WVA2</accession>
<evidence type="ECO:0000256" key="11">
    <source>
        <dbReference type="PROSITE-ProRule" id="PRU01240"/>
    </source>
</evidence>
<evidence type="ECO:0000256" key="1">
    <source>
        <dbReference type="ARBA" id="ARBA00005325"/>
    </source>
</evidence>
<organism evidence="14 15">
    <name type="scientific">Geodia barretti</name>
    <name type="common">Barrett's horny sponge</name>
    <dbReference type="NCBI Taxonomy" id="519541"/>
    <lineage>
        <taxon>Eukaryota</taxon>
        <taxon>Metazoa</taxon>
        <taxon>Porifera</taxon>
        <taxon>Demospongiae</taxon>
        <taxon>Heteroscleromorpha</taxon>
        <taxon>Tetractinellida</taxon>
        <taxon>Astrophorina</taxon>
        <taxon>Geodiidae</taxon>
        <taxon>Geodia</taxon>
    </lineage>
</organism>
<evidence type="ECO:0000256" key="2">
    <source>
        <dbReference type="ARBA" id="ARBA00022670"/>
    </source>
</evidence>
<dbReference type="InterPro" id="IPR038466">
    <property type="entry name" value="S8_pro-domain_sf"/>
</dbReference>
<sequence length="830" mass="89760">MMSISLALVFVVHVIIVVESSKTKGNVVQDSETYTKSWVVEIDGGAEMANKIAAENGFNYMGELHIGSGRKFYHFQLTESEEKAMKTDSPFSAKTQHLLSEPRVGYVEQQILRPRVRKSYSVPTDPLFSTQWNVLNTGQFDGQFIGNDLNVEPAWIQGYSGCNVTVAVVDDGLDIFHEDLFNNVVGKVIYDFVEGDLDPSSNNPWHGTSVGGIIGSIKDNYVCGVGIAYEVNLGGIALLGAGTDMNEASSLTFANNIVDIYSNSWGPSDDGVTVGGPGMLTTMALEAGVTEGRGGKGSIYVWANGNGGYDDDDCAADGYAISPYTISVGALGVYGSPSPFDEVCSAKLVTAYVTNPSGNSEVTSTTVGGGCTLSFGGTSAATPMVSGIIALTLEANPDLTWRDVQYLIVYTSNTEETNPTDSVTNGAGLVVSHQVGFGVIDAEAMVTRAQRWTNVPPQVVEEVTPTTVLGDATYGSPFETTIQYNGSIAHMEHVVVNMTVNAVSGKRGDIKIELMSPSETYSTLLSYRDNDNAAGGYFEWPFMSVMFWGENPAGQWRLRVTSRSNLTDIEYTIFNAKLYGVSTLPESVANIPDECHPNCSRGCSGEGSDNCDACSNLRNAYTLECIDTCPPGYTQRNGYCYNSTLPNEECFSPLKEKEEGSCVDAGFSDCCVGDDCEVFYPSFPSSCFCDALCNKYRDCCDDVSDTGCVQNNDTLAETIIPYISLGETDGVTTESVPFVDDGLSPPIRIQFPLGSQYQSEIYVGTNGYFTFAEFFDGYSPFLFDESTDLPIVAPFFTDIDISNGVGDINYEIHTRSTSEYAIFSSRFRYQ</sequence>
<dbReference type="Gene3D" id="3.40.50.200">
    <property type="entry name" value="Peptidase S8/S53 domain"/>
    <property type="match status" value="1"/>
</dbReference>
<keyword evidence="4 12" id="KW-0732">Signal</keyword>
<keyword evidence="15" id="KW-1185">Reference proteome</keyword>
<dbReference type="InterPro" id="IPR003886">
    <property type="entry name" value="NIDO_dom"/>
</dbReference>
<evidence type="ECO:0000256" key="10">
    <source>
        <dbReference type="PIRSR" id="PIRSR615500-1"/>
    </source>
</evidence>
<dbReference type="PANTHER" id="PTHR42884:SF14">
    <property type="entry name" value="NEUROENDOCRINE CONVERTASE 1"/>
    <property type="match status" value="1"/>
</dbReference>
<name>A0AA35WVA2_GEOBA</name>
<keyword evidence="9" id="KW-0325">Glycoprotein</keyword>
<keyword evidence="6 11" id="KW-0720">Serine protease</keyword>
<evidence type="ECO:0000256" key="12">
    <source>
        <dbReference type="SAM" id="SignalP"/>
    </source>
</evidence>
<dbReference type="PROSITE" id="PS00138">
    <property type="entry name" value="SUBTILASE_SER"/>
    <property type="match status" value="1"/>
</dbReference>
<evidence type="ECO:0000313" key="14">
    <source>
        <dbReference type="EMBL" id="CAI8027852.1"/>
    </source>
</evidence>
<evidence type="ECO:0000256" key="4">
    <source>
        <dbReference type="ARBA" id="ARBA00022729"/>
    </source>
</evidence>
<comment type="similarity">
    <text evidence="1">Belongs to the peptidase S8 family. Furin subfamily.</text>
</comment>
<dbReference type="InterPro" id="IPR032815">
    <property type="entry name" value="S8_pro-domain"/>
</dbReference>
<dbReference type="InterPro" id="IPR034182">
    <property type="entry name" value="Kexin/furin"/>
</dbReference>
<dbReference type="PROSITE" id="PS51892">
    <property type="entry name" value="SUBTILASE"/>
    <property type="match status" value="1"/>
</dbReference>
<dbReference type="InterPro" id="IPR022398">
    <property type="entry name" value="Peptidase_S8_His-AS"/>
</dbReference>
<comment type="caution">
    <text evidence="14">The sequence shown here is derived from an EMBL/GenBank/DDBJ whole genome shotgun (WGS) entry which is preliminary data.</text>
</comment>
<dbReference type="Pfam" id="PF01483">
    <property type="entry name" value="P_proprotein"/>
    <property type="match status" value="1"/>
</dbReference>
<dbReference type="PROSITE" id="PS51829">
    <property type="entry name" value="P_HOMO_B"/>
    <property type="match status" value="1"/>
</dbReference>
<dbReference type="AlphaFoldDB" id="A0AA35WVA2"/>
<dbReference type="CDD" id="cd04059">
    <property type="entry name" value="Peptidases_S8_Protein_convertases_Kexins_Furin-like"/>
    <property type="match status" value="1"/>
</dbReference>
<evidence type="ECO:0000256" key="5">
    <source>
        <dbReference type="ARBA" id="ARBA00022801"/>
    </source>
</evidence>
<dbReference type="InterPro" id="IPR000209">
    <property type="entry name" value="Peptidase_S8/S53_dom"/>
</dbReference>
<feature type="signal peptide" evidence="12">
    <location>
        <begin position="1"/>
        <end position="20"/>
    </location>
</feature>
<dbReference type="InterPro" id="IPR008979">
    <property type="entry name" value="Galactose-bd-like_sf"/>
</dbReference>
<dbReference type="InterPro" id="IPR015500">
    <property type="entry name" value="Peptidase_S8_subtilisin-rel"/>
</dbReference>
<evidence type="ECO:0000259" key="13">
    <source>
        <dbReference type="PROSITE" id="PS51829"/>
    </source>
</evidence>
<dbReference type="InterPro" id="IPR036852">
    <property type="entry name" value="Peptidase_S8/S53_dom_sf"/>
</dbReference>
<feature type="active site" description="Charge relay system" evidence="10 11">
    <location>
        <position position="170"/>
    </location>
</feature>
<keyword evidence="8" id="KW-0865">Zymogen</keyword>
<dbReference type="Gene3D" id="3.30.70.850">
    <property type="entry name" value="Peptidase S8, pro-domain"/>
    <property type="match status" value="1"/>
</dbReference>
<dbReference type="Gene3D" id="2.60.120.260">
    <property type="entry name" value="Galactose-binding domain-like"/>
    <property type="match status" value="1"/>
</dbReference>
<feature type="chain" id="PRO_5041277471" evidence="12">
    <location>
        <begin position="21"/>
        <end position="830"/>
    </location>
</feature>
<dbReference type="GO" id="GO:0005802">
    <property type="term" value="C:trans-Golgi network"/>
    <property type="evidence" value="ECO:0007669"/>
    <property type="project" value="TreeGrafter"/>
</dbReference>
<dbReference type="Proteomes" id="UP001174909">
    <property type="component" value="Unassembled WGS sequence"/>
</dbReference>
<evidence type="ECO:0000256" key="7">
    <source>
        <dbReference type="ARBA" id="ARBA00022837"/>
    </source>
</evidence>
<dbReference type="InterPro" id="IPR002884">
    <property type="entry name" value="P_dom"/>
</dbReference>
<dbReference type="InterPro" id="IPR023827">
    <property type="entry name" value="Peptidase_S8_Asp-AS"/>
</dbReference>
<evidence type="ECO:0000256" key="3">
    <source>
        <dbReference type="ARBA" id="ARBA00022685"/>
    </source>
</evidence>